<gene>
    <name evidence="3" type="ORF">MCOR_53490</name>
</gene>
<dbReference type="PANTHER" id="PTHR21255">
    <property type="entry name" value="T-COMPLEX-ASSOCIATED-TESTIS-EXPRESSED 1/ DYNEIN LIGHT CHAIN"/>
    <property type="match status" value="1"/>
</dbReference>
<keyword evidence="4" id="KW-1185">Reference proteome</keyword>
<dbReference type="InterPro" id="IPR005334">
    <property type="entry name" value="Tctex-1-like"/>
</dbReference>
<dbReference type="GO" id="GO:0007018">
    <property type="term" value="P:microtubule-based movement"/>
    <property type="evidence" value="ECO:0007669"/>
    <property type="project" value="TreeGrafter"/>
</dbReference>
<dbReference type="CDD" id="cd21451">
    <property type="entry name" value="DLC-like_TCTEX1D"/>
    <property type="match status" value="1"/>
</dbReference>
<evidence type="ECO:0008006" key="5">
    <source>
        <dbReference type="Google" id="ProtNLM"/>
    </source>
</evidence>
<dbReference type="GO" id="GO:0005737">
    <property type="term" value="C:cytoplasm"/>
    <property type="evidence" value="ECO:0007669"/>
    <property type="project" value="TreeGrafter"/>
</dbReference>
<evidence type="ECO:0000256" key="1">
    <source>
        <dbReference type="ARBA" id="ARBA00005361"/>
    </source>
</evidence>
<comment type="similarity">
    <text evidence="1">Belongs to the dynein light chain Tctex-type family.</text>
</comment>
<dbReference type="OrthoDB" id="10248487at2759"/>
<organism evidence="3 4">
    <name type="scientific">Mytilus coruscus</name>
    <name type="common">Sea mussel</name>
    <dbReference type="NCBI Taxonomy" id="42192"/>
    <lineage>
        <taxon>Eukaryota</taxon>
        <taxon>Metazoa</taxon>
        <taxon>Spiralia</taxon>
        <taxon>Lophotrochozoa</taxon>
        <taxon>Mollusca</taxon>
        <taxon>Bivalvia</taxon>
        <taxon>Autobranchia</taxon>
        <taxon>Pteriomorphia</taxon>
        <taxon>Mytilida</taxon>
        <taxon>Mytiloidea</taxon>
        <taxon>Mytilidae</taxon>
        <taxon>Mytilinae</taxon>
        <taxon>Mytilus</taxon>
    </lineage>
</organism>
<evidence type="ECO:0000256" key="2">
    <source>
        <dbReference type="SAM" id="MobiDB-lite"/>
    </source>
</evidence>
<protein>
    <recommendedName>
        <fullName evidence="5">Tctex1 domain-containing protein 1</fullName>
    </recommendedName>
</protein>
<evidence type="ECO:0000313" key="3">
    <source>
        <dbReference type="EMBL" id="CAC5421356.1"/>
    </source>
</evidence>
<dbReference type="PANTHER" id="PTHR21255:SF65">
    <property type="entry name" value="TCTEX1 DOMAIN-CONTAINING PROTEIN 2"/>
    <property type="match status" value="1"/>
</dbReference>
<accession>A0A6J8ENB1</accession>
<dbReference type="InterPro" id="IPR038586">
    <property type="entry name" value="Tctex-1-like_sf"/>
</dbReference>
<dbReference type="GO" id="GO:0005868">
    <property type="term" value="C:cytoplasmic dynein complex"/>
    <property type="evidence" value="ECO:0007669"/>
    <property type="project" value="TreeGrafter"/>
</dbReference>
<feature type="compositionally biased region" description="Basic and acidic residues" evidence="2">
    <location>
        <begin position="21"/>
        <end position="30"/>
    </location>
</feature>
<name>A0A6J8ENB1_MYTCO</name>
<reference evidence="3 4" key="1">
    <citation type="submission" date="2020-06" db="EMBL/GenBank/DDBJ databases">
        <authorList>
            <person name="Li R."/>
            <person name="Bekaert M."/>
        </authorList>
    </citation>
    <scope>NUCLEOTIDE SEQUENCE [LARGE SCALE GENOMIC DNA]</scope>
    <source>
        <strain evidence="4">wild</strain>
    </source>
</reference>
<dbReference type="Gene3D" id="3.30.1140.40">
    <property type="entry name" value="Tctex-1"/>
    <property type="match status" value="1"/>
</dbReference>
<feature type="region of interest" description="Disordered" evidence="2">
    <location>
        <begin position="21"/>
        <end position="59"/>
    </location>
</feature>
<sequence length="192" mass="22020">MSNHKIPDNIMDTVLERRGSKSLTKTDWKKSTGKNSRARGTGSKLSIHAQARERSMSSDLDSMDMMKSLKRGVKYENTFRLEPKDDELFSCSKMEKAMLQIMEEVIGDSPYDSVTCNTLVHTLSNQIKDRAKIFPWKRYRFIVHVILGQNTNTSIKVGSRCIWDEHRDTFASASYENKTIFAMATCFAVYLD</sequence>
<dbReference type="Proteomes" id="UP000507470">
    <property type="component" value="Unassembled WGS sequence"/>
</dbReference>
<dbReference type="AlphaFoldDB" id="A0A6J8ENB1"/>
<proteinExistence type="inferred from homology"/>
<dbReference type="Pfam" id="PF03645">
    <property type="entry name" value="Tctex-1"/>
    <property type="match status" value="1"/>
</dbReference>
<evidence type="ECO:0000313" key="4">
    <source>
        <dbReference type="Proteomes" id="UP000507470"/>
    </source>
</evidence>
<dbReference type="GO" id="GO:0045505">
    <property type="term" value="F:dynein intermediate chain binding"/>
    <property type="evidence" value="ECO:0007669"/>
    <property type="project" value="TreeGrafter"/>
</dbReference>
<dbReference type="EMBL" id="CACVKT020009348">
    <property type="protein sequence ID" value="CAC5421356.1"/>
    <property type="molecule type" value="Genomic_DNA"/>
</dbReference>